<reference evidence="1 2" key="1">
    <citation type="journal article" date="2016" name="J. Zhejiang Univ. Sci. B">
        <title>Antibiotic resistance mechanisms of Myroides sp.</title>
        <authorList>
            <person name="Hu S."/>
            <person name="Yuan S."/>
            <person name="Qu H."/>
            <person name="Jiang T."/>
            <person name="Zhou Y."/>
            <person name="Wang M."/>
            <person name="Ming D."/>
        </authorList>
    </citation>
    <scope>NUCLEOTIDE SEQUENCE [LARGE SCALE GENOMIC DNA]</scope>
    <source>
        <strain evidence="1 2">PR63039</strain>
    </source>
</reference>
<proteinExistence type="predicted"/>
<evidence type="ECO:0000313" key="2">
    <source>
        <dbReference type="Proteomes" id="UP000069030"/>
    </source>
</evidence>
<dbReference type="RefSeq" id="WP_006260535.1">
    <property type="nucleotide sequence ID" value="NZ_BCMQ01000001.1"/>
</dbReference>
<dbReference type="SUPFAM" id="SSF48452">
    <property type="entry name" value="TPR-like"/>
    <property type="match status" value="1"/>
</dbReference>
<dbReference type="Proteomes" id="UP000069030">
    <property type="component" value="Chromosome"/>
</dbReference>
<sequence length="478" mass="53643">MVSSRAIYSVIKTSLLFAVMFFVFGCATYHDRITDYYQKVGASEYDLAEKALDKNALLQKPRNLLLFYMEKGRVAHLKGDYESSNKYFNQADLLVEDGLSTTGDIAVGLFLNSMSQNYKGEEFEIFMLHYYKALNYMHLGRIDDAIVEARRISLQNYSQGDKYKDKATRYSKDAFSLNLQGLIYEYSGNYNDAFIAYRNAVEVYQSSKDGTYYGVAMPKNLQYDVMRMADANGFGGDLTKFEKQFNLKYTREAKAPGGELVIFWENGRAPIKEAENMFFTLAKGDSGSLVFTNALGFVIPLDFGIAGKTNLNDIHSVNIAYPKYIVQPPPYTSAQIQANGASNTRFEKAEDIDALAVLTLKERAGKELGQILTRVAVKKAAEYSVKAVAKSNGKNGDPNAALEAIGLGIQLFNLFSEKADTRNWQTLPAQVNYARIPLQLGQNQIKMTLERANGQRVEHNVEIEGTGKMQFYNFATMK</sequence>
<name>A0A0U3FFE0_9FLAO</name>
<accession>A0A0U3FFE0</accession>
<dbReference type="AlphaFoldDB" id="A0A0U3FFE0"/>
<gene>
    <name evidence="1" type="ORF">AS202_07530</name>
</gene>
<protein>
    <submittedName>
        <fullName evidence="1">Uncharacterized protein</fullName>
    </submittedName>
</protein>
<dbReference type="eggNOG" id="COG3014">
    <property type="taxonomic scope" value="Bacteria"/>
</dbReference>
<dbReference type="Gene3D" id="1.25.40.10">
    <property type="entry name" value="Tetratricopeptide repeat domain"/>
    <property type="match status" value="1"/>
</dbReference>
<organism evidence="1 2">
    <name type="scientific">Myroides odoratimimus</name>
    <dbReference type="NCBI Taxonomy" id="76832"/>
    <lineage>
        <taxon>Bacteria</taxon>
        <taxon>Pseudomonadati</taxon>
        <taxon>Bacteroidota</taxon>
        <taxon>Flavobacteriia</taxon>
        <taxon>Flavobacteriales</taxon>
        <taxon>Flavobacteriaceae</taxon>
        <taxon>Myroides</taxon>
    </lineage>
</organism>
<dbReference type="PROSITE" id="PS51257">
    <property type="entry name" value="PROKAR_LIPOPROTEIN"/>
    <property type="match status" value="1"/>
</dbReference>
<dbReference type="EMBL" id="CP013690">
    <property type="protein sequence ID" value="ALU26003.1"/>
    <property type="molecule type" value="Genomic_DNA"/>
</dbReference>
<dbReference type="InterPro" id="IPR011990">
    <property type="entry name" value="TPR-like_helical_dom_sf"/>
</dbReference>
<evidence type="ECO:0000313" key="1">
    <source>
        <dbReference type="EMBL" id="ALU26003.1"/>
    </source>
</evidence>
<dbReference type="GeneID" id="66974647"/>
<dbReference type="KEGG" id="mod:AS202_07530"/>